<dbReference type="Pfam" id="PF06325">
    <property type="entry name" value="PrmA"/>
    <property type="match status" value="1"/>
</dbReference>
<dbReference type="GO" id="GO:0005840">
    <property type="term" value="C:ribosome"/>
    <property type="evidence" value="ECO:0007669"/>
    <property type="project" value="UniProtKB-KW"/>
</dbReference>
<dbReference type="STRING" id="270498.CHK_2764"/>
<dbReference type="GO" id="GO:0005737">
    <property type="term" value="C:cytoplasm"/>
    <property type="evidence" value="ECO:0007669"/>
    <property type="project" value="UniProtKB-SubCell"/>
</dbReference>
<feature type="binding site" evidence="6">
    <location>
        <position position="181"/>
    </location>
    <ligand>
        <name>S-adenosyl-L-methionine</name>
        <dbReference type="ChEBI" id="CHEBI:59789"/>
    </ligand>
</feature>
<evidence type="ECO:0000256" key="5">
    <source>
        <dbReference type="ARBA" id="ARBA00022691"/>
    </source>
</evidence>
<dbReference type="PANTHER" id="PTHR43648">
    <property type="entry name" value="ELECTRON TRANSFER FLAVOPROTEIN BETA SUBUNIT LYSINE METHYLTRANSFERASE"/>
    <property type="match status" value="1"/>
</dbReference>
<keyword evidence="7" id="KW-0689">Ribosomal protein</keyword>
<dbReference type="InterPro" id="IPR004498">
    <property type="entry name" value="Ribosomal_PrmA_MeTrfase"/>
</dbReference>
<comment type="caution">
    <text evidence="7">The sequence shown here is derived from an EMBL/GenBank/DDBJ whole genome shotgun (WGS) entry which is preliminary data.</text>
</comment>
<dbReference type="Gene3D" id="3.40.50.150">
    <property type="entry name" value="Vaccinia Virus protein VP39"/>
    <property type="match status" value="1"/>
</dbReference>
<dbReference type="AlphaFoldDB" id="A0A0M2NB61"/>
<dbReference type="PANTHER" id="PTHR43648:SF1">
    <property type="entry name" value="ELECTRON TRANSFER FLAVOPROTEIN BETA SUBUNIT LYSINE METHYLTRANSFERASE"/>
    <property type="match status" value="1"/>
</dbReference>
<comment type="function">
    <text evidence="6">Methylates ribosomal protein L11.</text>
</comment>
<protein>
    <recommendedName>
        <fullName evidence="6">Ribosomal protein L11 methyltransferase</fullName>
        <shortName evidence="6">L11 Mtase</shortName>
        <ecNumber evidence="6">2.1.1.-</ecNumber>
    </recommendedName>
</protein>
<evidence type="ECO:0000313" key="8">
    <source>
        <dbReference type="Proteomes" id="UP000034076"/>
    </source>
</evidence>
<evidence type="ECO:0000256" key="1">
    <source>
        <dbReference type="ARBA" id="ARBA00009741"/>
    </source>
</evidence>
<feature type="binding site" evidence="6">
    <location>
        <position position="160"/>
    </location>
    <ligand>
        <name>S-adenosyl-L-methionine</name>
        <dbReference type="ChEBI" id="CHEBI:59789"/>
    </ligand>
</feature>
<dbReference type="SUPFAM" id="SSF53335">
    <property type="entry name" value="S-adenosyl-L-methionine-dependent methyltransferases"/>
    <property type="match status" value="1"/>
</dbReference>
<evidence type="ECO:0000256" key="6">
    <source>
        <dbReference type="HAMAP-Rule" id="MF_00735"/>
    </source>
</evidence>
<dbReference type="Proteomes" id="UP000034076">
    <property type="component" value="Unassembled WGS sequence"/>
</dbReference>
<dbReference type="NCBIfam" id="TIGR00406">
    <property type="entry name" value="prmA"/>
    <property type="match status" value="1"/>
</dbReference>
<evidence type="ECO:0000313" key="7">
    <source>
        <dbReference type="EMBL" id="KKI49744.1"/>
    </source>
</evidence>
<sequence length="313" mass="34502">MDWLKIGIRTQKEAEEIISELLMQVGAHGVSIEGDNEACAKQGLPWDYLDEKVLERVPFCVAAFFPCDGSEKEILEHVRQKLAKLRHMSIDVPLGSLEVITQVVHEEDWENAWKAYFSPVKISDYVVIKPTWEDYTAGNDEIVIEIDPGMAFGTGNHETTKMCVHLLEEYIEPGMQVIDAGCGSGILSISSAKLGAQKVYALDLDPVAVQVTAENARGNGCGDMIEVKKSDLLSALPTDLKADIVVANIIADVVIKLNGIAKNYMKPGGMYICSGIIDARVDEVRASLEQEGYRVIQILEDGEWRALACKYRG</sequence>
<dbReference type="PATRIC" id="fig|270498.16.peg.2305"/>
<dbReference type="GO" id="GO:0032259">
    <property type="term" value="P:methylation"/>
    <property type="evidence" value="ECO:0007669"/>
    <property type="project" value="UniProtKB-KW"/>
</dbReference>
<gene>
    <name evidence="6" type="primary">prmA</name>
    <name evidence="7" type="ORF">CHK_2764</name>
</gene>
<dbReference type="PIRSF" id="PIRSF000401">
    <property type="entry name" value="RPL11_MTase"/>
    <property type="match status" value="1"/>
</dbReference>
<dbReference type="RefSeq" id="WP_046444561.1">
    <property type="nucleotide sequence ID" value="NZ_LAYJ01000123.1"/>
</dbReference>
<keyword evidence="2 6" id="KW-0963">Cytoplasm</keyword>
<dbReference type="InterPro" id="IPR050078">
    <property type="entry name" value="Ribosomal_L11_MeTrfase_PrmA"/>
</dbReference>
<keyword evidence="4 6" id="KW-0808">Transferase</keyword>
<accession>A0A0M2NB61</accession>
<evidence type="ECO:0000256" key="3">
    <source>
        <dbReference type="ARBA" id="ARBA00022603"/>
    </source>
</evidence>
<name>A0A0M2NB61_9FIRM</name>
<evidence type="ECO:0000256" key="4">
    <source>
        <dbReference type="ARBA" id="ARBA00022679"/>
    </source>
</evidence>
<keyword evidence="8" id="KW-1185">Reference proteome</keyword>
<dbReference type="EC" id="2.1.1.-" evidence="6"/>
<dbReference type="InterPro" id="IPR029063">
    <property type="entry name" value="SAM-dependent_MTases_sf"/>
</dbReference>
<dbReference type="CDD" id="cd02440">
    <property type="entry name" value="AdoMet_MTases"/>
    <property type="match status" value="1"/>
</dbReference>
<comment type="similarity">
    <text evidence="1 6">Belongs to the methyltransferase superfamily. PrmA family.</text>
</comment>
<keyword evidence="3 6" id="KW-0489">Methyltransferase</keyword>
<keyword evidence="5 6" id="KW-0949">S-adenosyl-L-methionine</keyword>
<dbReference type="GO" id="GO:0016279">
    <property type="term" value="F:protein-lysine N-methyltransferase activity"/>
    <property type="evidence" value="ECO:0007669"/>
    <property type="project" value="RHEA"/>
</dbReference>
<comment type="subcellular location">
    <subcellularLocation>
        <location evidence="6">Cytoplasm</location>
    </subcellularLocation>
</comment>
<reference evidence="7 8" key="1">
    <citation type="submission" date="2015-04" db="EMBL/GenBank/DDBJ databases">
        <title>Draft genome sequence of bacteremic isolate Catabacter hongkongensis type strain HKU16T.</title>
        <authorList>
            <person name="Lau S.K."/>
            <person name="Teng J.L."/>
            <person name="Huang Y."/>
            <person name="Curreem S.O."/>
            <person name="Tsui S.K."/>
            <person name="Woo P.C."/>
        </authorList>
    </citation>
    <scope>NUCLEOTIDE SEQUENCE [LARGE SCALE GENOMIC DNA]</scope>
    <source>
        <strain evidence="7 8">HKU16</strain>
    </source>
</reference>
<dbReference type="EMBL" id="LAYJ01000123">
    <property type="protein sequence ID" value="KKI49744.1"/>
    <property type="molecule type" value="Genomic_DNA"/>
</dbReference>
<feature type="binding site" evidence="6">
    <location>
        <position position="203"/>
    </location>
    <ligand>
        <name>S-adenosyl-L-methionine</name>
        <dbReference type="ChEBI" id="CHEBI:59789"/>
    </ligand>
</feature>
<keyword evidence="7" id="KW-0687">Ribonucleoprotein</keyword>
<comment type="catalytic activity">
    <reaction evidence="6">
        <text>L-lysyl-[protein] + 3 S-adenosyl-L-methionine = N(6),N(6),N(6)-trimethyl-L-lysyl-[protein] + 3 S-adenosyl-L-homocysteine + 3 H(+)</text>
        <dbReference type="Rhea" id="RHEA:54192"/>
        <dbReference type="Rhea" id="RHEA-COMP:9752"/>
        <dbReference type="Rhea" id="RHEA-COMP:13826"/>
        <dbReference type="ChEBI" id="CHEBI:15378"/>
        <dbReference type="ChEBI" id="CHEBI:29969"/>
        <dbReference type="ChEBI" id="CHEBI:57856"/>
        <dbReference type="ChEBI" id="CHEBI:59789"/>
        <dbReference type="ChEBI" id="CHEBI:61961"/>
    </reaction>
</comment>
<feature type="binding site" evidence="6">
    <location>
        <position position="248"/>
    </location>
    <ligand>
        <name>S-adenosyl-L-methionine</name>
        <dbReference type="ChEBI" id="CHEBI:59789"/>
    </ligand>
</feature>
<dbReference type="HAMAP" id="MF_00735">
    <property type="entry name" value="Methyltr_PrmA"/>
    <property type="match status" value="1"/>
</dbReference>
<proteinExistence type="inferred from homology"/>
<dbReference type="OrthoDB" id="9785995at2"/>
<organism evidence="7 8">
    <name type="scientific">Christensenella hongkongensis</name>
    <dbReference type="NCBI Taxonomy" id="270498"/>
    <lineage>
        <taxon>Bacteria</taxon>
        <taxon>Bacillati</taxon>
        <taxon>Bacillota</taxon>
        <taxon>Clostridia</taxon>
        <taxon>Christensenellales</taxon>
        <taxon>Christensenellaceae</taxon>
        <taxon>Christensenella</taxon>
    </lineage>
</organism>
<evidence type="ECO:0000256" key="2">
    <source>
        <dbReference type="ARBA" id="ARBA00022490"/>
    </source>
</evidence>